<protein>
    <submittedName>
        <fullName evidence="1">Uncharacterized protein</fullName>
    </submittedName>
</protein>
<reference evidence="1" key="1">
    <citation type="submission" date="2014-11" db="EMBL/GenBank/DDBJ databases">
        <authorList>
            <person name="Amaro Gonzalez C."/>
        </authorList>
    </citation>
    <scope>NUCLEOTIDE SEQUENCE</scope>
</reference>
<reference evidence="1" key="2">
    <citation type="journal article" date="2015" name="Fish Shellfish Immunol.">
        <title>Early steps in the European eel (Anguilla anguilla)-Vibrio vulnificus interaction in the gills: Role of the RtxA13 toxin.</title>
        <authorList>
            <person name="Callol A."/>
            <person name="Pajuelo D."/>
            <person name="Ebbesson L."/>
            <person name="Teles M."/>
            <person name="MacKenzie S."/>
            <person name="Amaro C."/>
        </authorList>
    </citation>
    <scope>NUCLEOTIDE SEQUENCE</scope>
</reference>
<name>A0A0E9U7D7_ANGAN</name>
<proteinExistence type="predicted"/>
<evidence type="ECO:0000313" key="1">
    <source>
        <dbReference type="EMBL" id="JAH61085.1"/>
    </source>
</evidence>
<organism evidence="1">
    <name type="scientific">Anguilla anguilla</name>
    <name type="common">European freshwater eel</name>
    <name type="synonym">Muraena anguilla</name>
    <dbReference type="NCBI Taxonomy" id="7936"/>
    <lineage>
        <taxon>Eukaryota</taxon>
        <taxon>Metazoa</taxon>
        <taxon>Chordata</taxon>
        <taxon>Craniata</taxon>
        <taxon>Vertebrata</taxon>
        <taxon>Euteleostomi</taxon>
        <taxon>Actinopterygii</taxon>
        <taxon>Neopterygii</taxon>
        <taxon>Teleostei</taxon>
        <taxon>Anguilliformes</taxon>
        <taxon>Anguillidae</taxon>
        <taxon>Anguilla</taxon>
    </lineage>
</organism>
<sequence>MAVQEMFTSFEGRSVRSTVFSISEWKVPWPRCAQISATVSISCYC</sequence>
<dbReference type="AlphaFoldDB" id="A0A0E9U7D7"/>
<accession>A0A0E9U7D7</accession>
<dbReference type="EMBL" id="GBXM01047492">
    <property type="protein sequence ID" value="JAH61085.1"/>
    <property type="molecule type" value="Transcribed_RNA"/>
</dbReference>